<gene>
    <name evidence="3" type="ORF">XELAEV_18018908mg</name>
</gene>
<name>A0A974DF27_XENLA</name>
<keyword evidence="1" id="KW-1015">Disulfide bond</keyword>
<sequence length="86" mass="10169">MREMACVNGLASRNSRHWIGLKRESSNTWRWLDGTQMTFRWVQETRPVVSQIMQIGENCVEAIDGLWNDLKCEFQLRYICKRSLSC</sequence>
<evidence type="ECO:0000259" key="2">
    <source>
        <dbReference type="PROSITE" id="PS50041"/>
    </source>
</evidence>
<dbReference type="Gene3D" id="3.10.100.10">
    <property type="entry name" value="Mannose-Binding Protein A, subunit A"/>
    <property type="match status" value="1"/>
</dbReference>
<dbReference type="PANTHER" id="PTHR22803">
    <property type="entry name" value="MANNOSE, PHOSPHOLIPASE, LECTIN RECEPTOR RELATED"/>
    <property type="match status" value="1"/>
</dbReference>
<accession>A0A974DF27</accession>
<proteinExistence type="predicted"/>
<dbReference type="PROSITE" id="PS50041">
    <property type="entry name" value="C_TYPE_LECTIN_2"/>
    <property type="match status" value="1"/>
</dbReference>
<dbReference type="InterPro" id="IPR016186">
    <property type="entry name" value="C-type_lectin-like/link_sf"/>
</dbReference>
<feature type="domain" description="C-type lectin" evidence="2">
    <location>
        <begin position="1"/>
        <end position="81"/>
    </location>
</feature>
<dbReference type="InterPro" id="IPR016187">
    <property type="entry name" value="CTDL_fold"/>
</dbReference>
<dbReference type="InterPro" id="IPR050111">
    <property type="entry name" value="C-type_lectin/snaclec_domain"/>
</dbReference>
<protein>
    <recommendedName>
        <fullName evidence="2">C-type lectin domain-containing protein</fullName>
    </recommendedName>
</protein>
<dbReference type="Proteomes" id="UP000694892">
    <property type="component" value="Chromosome 3L"/>
</dbReference>
<evidence type="ECO:0000313" key="4">
    <source>
        <dbReference type="Proteomes" id="UP000694892"/>
    </source>
</evidence>
<organism evidence="3 4">
    <name type="scientific">Xenopus laevis</name>
    <name type="common">African clawed frog</name>
    <dbReference type="NCBI Taxonomy" id="8355"/>
    <lineage>
        <taxon>Eukaryota</taxon>
        <taxon>Metazoa</taxon>
        <taxon>Chordata</taxon>
        <taxon>Craniata</taxon>
        <taxon>Vertebrata</taxon>
        <taxon>Euteleostomi</taxon>
        <taxon>Amphibia</taxon>
        <taxon>Batrachia</taxon>
        <taxon>Anura</taxon>
        <taxon>Pipoidea</taxon>
        <taxon>Pipidae</taxon>
        <taxon>Xenopodinae</taxon>
        <taxon>Xenopus</taxon>
        <taxon>Xenopus</taxon>
    </lineage>
</organism>
<dbReference type="SUPFAM" id="SSF56436">
    <property type="entry name" value="C-type lectin-like"/>
    <property type="match status" value="1"/>
</dbReference>
<dbReference type="PROSITE" id="PS00615">
    <property type="entry name" value="C_TYPE_LECTIN_1"/>
    <property type="match status" value="1"/>
</dbReference>
<dbReference type="EMBL" id="CM004470">
    <property type="protein sequence ID" value="OCT90295.1"/>
    <property type="molecule type" value="Genomic_DNA"/>
</dbReference>
<dbReference type="AlphaFoldDB" id="A0A974DF27"/>
<evidence type="ECO:0000313" key="3">
    <source>
        <dbReference type="EMBL" id="OCT90295.1"/>
    </source>
</evidence>
<reference evidence="4" key="1">
    <citation type="journal article" date="2016" name="Nature">
        <title>Genome evolution in the allotetraploid frog Xenopus laevis.</title>
        <authorList>
            <person name="Session A.M."/>
            <person name="Uno Y."/>
            <person name="Kwon T."/>
            <person name="Chapman J.A."/>
            <person name="Toyoda A."/>
            <person name="Takahashi S."/>
            <person name="Fukui A."/>
            <person name="Hikosaka A."/>
            <person name="Suzuki A."/>
            <person name="Kondo M."/>
            <person name="van Heeringen S.J."/>
            <person name="Quigley I."/>
            <person name="Heinz S."/>
            <person name="Ogino H."/>
            <person name="Ochi H."/>
            <person name="Hellsten U."/>
            <person name="Lyons J.B."/>
            <person name="Simakov O."/>
            <person name="Putnam N."/>
            <person name="Stites J."/>
            <person name="Kuroki Y."/>
            <person name="Tanaka T."/>
            <person name="Michiue T."/>
            <person name="Watanabe M."/>
            <person name="Bogdanovic O."/>
            <person name="Lister R."/>
            <person name="Georgiou G."/>
            <person name="Paranjpe S.S."/>
            <person name="van Kruijsbergen I."/>
            <person name="Shu S."/>
            <person name="Carlson J."/>
            <person name="Kinoshita T."/>
            <person name="Ohta Y."/>
            <person name="Mawaribuchi S."/>
            <person name="Jenkins J."/>
            <person name="Grimwood J."/>
            <person name="Schmutz J."/>
            <person name="Mitros T."/>
            <person name="Mozaffari S.V."/>
            <person name="Suzuki Y."/>
            <person name="Haramoto Y."/>
            <person name="Yamamoto T.S."/>
            <person name="Takagi C."/>
            <person name="Heald R."/>
            <person name="Miller K."/>
            <person name="Haudenschild C."/>
            <person name="Kitzman J."/>
            <person name="Nakayama T."/>
            <person name="Izutsu Y."/>
            <person name="Robert J."/>
            <person name="Fortriede J."/>
            <person name="Burns K."/>
            <person name="Lotay V."/>
            <person name="Karimi K."/>
            <person name="Yasuoka Y."/>
            <person name="Dichmann D.S."/>
            <person name="Flajnik M.F."/>
            <person name="Houston D.W."/>
            <person name="Shendure J."/>
            <person name="DuPasquier L."/>
            <person name="Vize P.D."/>
            <person name="Zorn A.M."/>
            <person name="Ito M."/>
            <person name="Marcotte E.M."/>
            <person name="Wallingford J.B."/>
            <person name="Ito Y."/>
            <person name="Asashima M."/>
            <person name="Ueno N."/>
            <person name="Matsuda Y."/>
            <person name="Veenstra G.J."/>
            <person name="Fujiyama A."/>
            <person name="Harland R.M."/>
            <person name="Taira M."/>
            <person name="Rokhsar D.S."/>
        </authorList>
    </citation>
    <scope>NUCLEOTIDE SEQUENCE [LARGE SCALE GENOMIC DNA]</scope>
    <source>
        <strain evidence="4">J</strain>
    </source>
</reference>
<dbReference type="Pfam" id="PF00059">
    <property type="entry name" value="Lectin_C"/>
    <property type="match status" value="1"/>
</dbReference>
<dbReference type="InterPro" id="IPR018378">
    <property type="entry name" value="C-type_lectin_CS"/>
</dbReference>
<evidence type="ECO:0000256" key="1">
    <source>
        <dbReference type="ARBA" id="ARBA00023157"/>
    </source>
</evidence>
<dbReference type="InterPro" id="IPR001304">
    <property type="entry name" value="C-type_lectin-like"/>
</dbReference>